<reference evidence="1" key="2">
    <citation type="journal article" date="2015" name="Fish Shellfish Immunol.">
        <title>Early steps in the European eel (Anguilla anguilla)-Vibrio vulnificus interaction in the gills: Role of the RtxA13 toxin.</title>
        <authorList>
            <person name="Callol A."/>
            <person name="Pajuelo D."/>
            <person name="Ebbesson L."/>
            <person name="Teles M."/>
            <person name="MacKenzie S."/>
            <person name="Amaro C."/>
        </authorList>
    </citation>
    <scope>NUCLEOTIDE SEQUENCE</scope>
</reference>
<accession>A0A0E9X0W8</accession>
<name>A0A0E9X0W8_ANGAN</name>
<dbReference type="AlphaFoldDB" id="A0A0E9X0W8"/>
<evidence type="ECO:0000313" key="1">
    <source>
        <dbReference type="EMBL" id="JAH96111.1"/>
    </source>
</evidence>
<reference evidence="1" key="1">
    <citation type="submission" date="2014-11" db="EMBL/GenBank/DDBJ databases">
        <authorList>
            <person name="Amaro Gonzalez C."/>
        </authorList>
    </citation>
    <scope>NUCLEOTIDE SEQUENCE</scope>
</reference>
<protein>
    <submittedName>
        <fullName evidence="1">Uncharacterized protein</fullName>
    </submittedName>
</protein>
<sequence length="108" mass="12022">MLAVFFTKKPNSQATQASFDYEMLEHLSGRTSKESGVFVGPLTPLFPSLCPIPLICPSANNPSSFTTSTCLEHSFEMFISHCVQSKPCFFRFYILDGSSLFLKISALR</sequence>
<proteinExistence type="predicted"/>
<dbReference type="EMBL" id="GBXM01012466">
    <property type="protein sequence ID" value="JAH96111.1"/>
    <property type="molecule type" value="Transcribed_RNA"/>
</dbReference>
<organism evidence="1">
    <name type="scientific">Anguilla anguilla</name>
    <name type="common">European freshwater eel</name>
    <name type="synonym">Muraena anguilla</name>
    <dbReference type="NCBI Taxonomy" id="7936"/>
    <lineage>
        <taxon>Eukaryota</taxon>
        <taxon>Metazoa</taxon>
        <taxon>Chordata</taxon>
        <taxon>Craniata</taxon>
        <taxon>Vertebrata</taxon>
        <taxon>Euteleostomi</taxon>
        <taxon>Actinopterygii</taxon>
        <taxon>Neopterygii</taxon>
        <taxon>Teleostei</taxon>
        <taxon>Anguilliformes</taxon>
        <taxon>Anguillidae</taxon>
        <taxon>Anguilla</taxon>
    </lineage>
</organism>